<evidence type="ECO:0000256" key="3">
    <source>
        <dbReference type="ARBA" id="ARBA00022679"/>
    </source>
</evidence>
<feature type="transmembrane region" description="Helical" evidence="7">
    <location>
        <begin position="43"/>
        <end position="61"/>
    </location>
</feature>
<organism evidence="9 10">
    <name type="scientific">endosymbiont of Escarpia spicata</name>
    <dbReference type="NCBI Taxonomy" id="2200908"/>
    <lineage>
        <taxon>Bacteria</taxon>
        <taxon>Pseudomonadati</taxon>
        <taxon>Pseudomonadota</taxon>
        <taxon>Gammaproteobacteria</taxon>
        <taxon>sulfur-oxidizing symbionts</taxon>
    </lineage>
</organism>
<dbReference type="InterPro" id="IPR036291">
    <property type="entry name" value="NAD(P)-bd_dom_sf"/>
</dbReference>
<evidence type="ECO:0000256" key="5">
    <source>
        <dbReference type="ARBA" id="ARBA00022989"/>
    </source>
</evidence>
<dbReference type="EMBL" id="QFXE01000001">
    <property type="protein sequence ID" value="RDH88462.1"/>
    <property type="molecule type" value="Genomic_DNA"/>
</dbReference>
<keyword evidence="4 7" id="KW-0812">Transmembrane</keyword>
<evidence type="ECO:0000256" key="4">
    <source>
        <dbReference type="ARBA" id="ARBA00022692"/>
    </source>
</evidence>
<reference evidence="9 10" key="1">
    <citation type="journal article" date="2018" name="ISME J.">
        <title>Endosymbiont genomes yield clues of tubeworm success.</title>
        <authorList>
            <person name="Li Y."/>
            <person name="Liles M.R."/>
            <person name="Halanych K.M."/>
        </authorList>
    </citation>
    <scope>NUCLEOTIDE SEQUENCE [LARGE SCALE GENOMIC DNA]</scope>
    <source>
        <strain evidence="9">A1462</strain>
    </source>
</reference>
<dbReference type="NCBIfam" id="TIGR03025">
    <property type="entry name" value="EPS_sugtrans"/>
    <property type="match status" value="1"/>
</dbReference>
<dbReference type="Pfam" id="PF13727">
    <property type="entry name" value="CoA_binding_3"/>
    <property type="match status" value="1"/>
</dbReference>
<feature type="transmembrane region" description="Helical" evidence="7">
    <location>
        <begin position="108"/>
        <end position="128"/>
    </location>
</feature>
<dbReference type="GO" id="GO:0016780">
    <property type="term" value="F:phosphotransferase activity, for other substituted phosphate groups"/>
    <property type="evidence" value="ECO:0007669"/>
    <property type="project" value="TreeGrafter"/>
</dbReference>
<name>A0A370DVI8_9GAMM</name>
<keyword evidence="10" id="KW-1185">Reference proteome</keyword>
<evidence type="ECO:0000313" key="10">
    <source>
        <dbReference type="Proteomes" id="UP000254771"/>
    </source>
</evidence>
<evidence type="ECO:0000256" key="1">
    <source>
        <dbReference type="ARBA" id="ARBA00004141"/>
    </source>
</evidence>
<evidence type="ECO:0000256" key="2">
    <source>
        <dbReference type="ARBA" id="ARBA00006464"/>
    </source>
</evidence>
<dbReference type="InterPro" id="IPR003362">
    <property type="entry name" value="Bact_transf"/>
</dbReference>
<keyword evidence="5 7" id="KW-1133">Transmembrane helix</keyword>
<feature type="transmembrane region" description="Helical" evidence="7">
    <location>
        <begin position="82"/>
        <end position="102"/>
    </location>
</feature>
<sequence length="471" mass="53423">MFDEKSREISRLLYLLDILLTLLVFLLAYRLRQIFIPGVNADLVSHFALVPLVWVPLGYFLSRFGAYSGLRVVSIPSYAWMVAKALGISLALLIGLLFLLKVQFVSRPLMVTFAALDIFVLVGVRAGLKWWYFRRSIQKGENFLKVLVIGVGERAQRLTEMLNRHSEWGIDIVGYLDTDPEHVGEEVMGAKVLATADKIQEILTSQVIDEVILAVPRSRLSHMEEIVSACEEQGVRFRFMADVFDMEVARTQLVDLDGIPLLTFDPVAQNEGMLLAKRLMDLIIVLAAMPVILPVMGLIALAIKLDDGGPVFFVQHRVGLRKRLFPMLKFRSMVVDAEAKMKEIEHLNEAEGPIFKIERDPRVTRIGDFIRKTSLDEFPQLLNVIRGHMSLVGPRPMSQRDVELFDSGIQRKRFSVKPGLTCIWQISGRSNLPFEKWLELDLKYIDEWSLWLDLKILLLTIPVVLKGSGAV</sequence>
<dbReference type="Pfam" id="PF02397">
    <property type="entry name" value="Bac_transf"/>
    <property type="match status" value="1"/>
</dbReference>
<comment type="similarity">
    <text evidence="2">Belongs to the bacterial sugar transferase family.</text>
</comment>
<feature type="transmembrane region" description="Helical" evidence="7">
    <location>
        <begin position="12"/>
        <end position="31"/>
    </location>
</feature>
<dbReference type="InterPro" id="IPR017475">
    <property type="entry name" value="EPS_sugar_tfrase"/>
</dbReference>
<proteinExistence type="inferred from homology"/>
<protein>
    <submittedName>
        <fullName evidence="9">Sugar transferase</fullName>
    </submittedName>
</protein>
<evidence type="ECO:0000313" key="9">
    <source>
        <dbReference type="EMBL" id="RDH88462.1"/>
    </source>
</evidence>
<dbReference type="AlphaFoldDB" id="A0A370DVI8"/>
<gene>
    <name evidence="9" type="ORF">DIZ78_00565</name>
</gene>
<dbReference type="Proteomes" id="UP000254771">
    <property type="component" value="Unassembled WGS sequence"/>
</dbReference>
<feature type="domain" description="Bacterial sugar transferase" evidence="8">
    <location>
        <begin position="277"/>
        <end position="466"/>
    </location>
</feature>
<dbReference type="GO" id="GO:0016020">
    <property type="term" value="C:membrane"/>
    <property type="evidence" value="ECO:0007669"/>
    <property type="project" value="UniProtKB-SubCell"/>
</dbReference>
<keyword evidence="6 7" id="KW-0472">Membrane</keyword>
<accession>A0A370DVI8</accession>
<comment type="caution">
    <text evidence="9">The sequence shown here is derived from an EMBL/GenBank/DDBJ whole genome shotgun (WGS) entry which is preliminary data.</text>
</comment>
<dbReference type="PANTHER" id="PTHR30576">
    <property type="entry name" value="COLANIC BIOSYNTHESIS UDP-GLUCOSE LIPID CARRIER TRANSFERASE"/>
    <property type="match status" value="1"/>
</dbReference>
<feature type="transmembrane region" description="Helical" evidence="7">
    <location>
        <begin position="282"/>
        <end position="303"/>
    </location>
</feature>
<evidence type="ECO:0000256" key="7">
    <source>
        <dbReference type="SAM" id="Phobius"/>
    </source>
</evidence>
<keyword evidence="3 9" id="KW-0808">Transferase</keyword>
<comment type="subcellular location">
    <subcellularLocation>
        <location evidence="1">Membrane</location>
        <topology evidence="1">Multi-pass membrane protein</topology>
    </subcellularLocation>
</comment>
<dbReference type="PANTHER" id="PTHR30576:SF10">
    <property type="entry name" value="SLL5057 PROTEIN"/>
    <property type="match status" value="1"/>
</dbReference>
<dbReference type="Gene3D" id="3.40.50.720">
    <property type="entry name" value="NAD(P)-binding Rossmann-like Domain"/>
    <property type="match status" value="1"/>
</dbReference>
<evidence type="ECO:0000259" key="8">
    <source>
        <dbReference type="Pfam" id="PF02397"/>
    </source>
</evidence>
<dbReference type="SUPFAM" id="SSF51735">
    <property type="entry name" value="NAD(P)-binding Rossmann-fold domains"/>
    <property type="match status" value="1"/>
</dbReference>
<evidence type="ECO:0000256" key="6">
    <source>
        <dbReference type="ARBA" id="ARBA00023136"/>
    </source>
</evidence>